<accession>A0A0Q3VGH2</accession>
<dbReference type="NCBIfam" id="NF038310">
    <property type="entry name" value="lysogeny_AimR"/>
    <property type="match status" value="1"/>
</dbReference>
<gene>
    <name evidence="1" type="ORF">AN957_09700</name>
</gene>
<dbReference type="RefSeq" id="WP_056683751.1">
    <property type="nucleotide sequence ID" value="NZ_LJIX01000006.1"/>
</dbReference>
<dbReference type="AlphaFoldDB" id="A0A0Q3VGH2"/>
<keyword evidence="2" id="KW-1185">Reference proteome</keyword>
<proteinExistence type="predicted"/>
<protein>
    <recommendedName>
        <fullName evidence="3">HTH cro/C1-type domain-containing protein</fullName>
    </recommendedName>
</protein>
<dbReference type="EMBL" id="LJIX01000006">
    <property type="protein sequence ID" value="KQL18818.1"/>
    <property type="molecule type" value="Genomic_DNA"/>
</dbReference>
<evidence type="ECO:0008006" key="3">
    <source>
        <dbReference type="Google" id="ProtNLM"/>
    </source>
</evidence>
<comment type="caution">
    <text evidence="1">The sequence shown here is derived from an EMBL/GenBank/DDBJ whole genome shotgun (WGS) entry which is preliminary data.</text>
</comment>
<sequence length="386" mass="45284">MIANDIESQLDTFETKINIKTLSEMSGVAEATIRRILKRNHETNFLNLYLICNILFDDDTLIRWSYSFELPNNMKAAMEFMLLKNKLDDLDKYIRTKVSKWDNKSAKKWAKVYSIISEYERNPTDHLKTLKKIRGISGSDKELEILLKLVEANIFYRIVADNSSYLHEMSRLLFEIKDHIGNTKDFLYEAFSCRLNDLMSKNLLYVKSDVNKARQYAKKNIYQNICPLFKANALYLIGVSNMFESYEICLQYTKKAIDTYRVAGHDKYANDLERSAVPLIKAHFGVKYDEETKDLSEIAHYEAKWGDKQKSKKIINKLIEDSGETMYRLYYKGMAEENEEALFKSLTQFLKIGDNFFAQFPLNQLRRSSNTNMRTMAEMLYTQFIN</sequence>
<dbReference type="STRING" id="1637975.AN957_09700"/>
<name>A0A0Q3VGH2_9BACI</name>
<evidence type="ECO:0000313" key="2">
    <source>
        <dbReference type="Proteomes" id="UP000050996"/>
    </source>
</evidence>
<dbReference type="PATRIC" id="fig|1637975.4.peg.1716"/>
<reference evidence="1 2" key="1">
    <citation type="submission" date="2015-09" db="EMBL/GenBank/DDBJ databases">
        <title>Genome sequencing project for genomic taxonomy and phylogenomics of Bacillus-like bacteria.</title>
        <authorList>
            <person name="Liu B."/>
            <person name="Wang J."/>
            <person name="Zhu Y."/>
            <person name="Liu G."/>
            <person name="Chen Q."/>
            <person name="Chen Z."/>
            <person name="Lan J."/>
            <person name="Che J."/>
            <person name="Ge C."/>
            <person name="Shi H."/>
            <person name="Pan Z."/>
            <person name="Liu X."/>
        </authorList>
    </citation>
    <scope>NUCLEOTIDE SEQUENCE [LARGE SCALE GENOMIC DNA]</scope>
    <source>
        <strain evidence="1 2">FJAT-18043</strain>
    </source>
</reference>
<dbReference type="Pfam" id="PF22871">
    <property type="entry name" value="AimR"/>
    <property type="match status" value="1"/>
</dbReference>
<dbReference type="InterPro" id="IPR047705">
    <property type="entry name" value="AimR-like"/>
</dbReference>
<organism evidence="1 2">
    <name type="scientific">Cytobacillus solani</name>
    <dbReference type="NCBI Taxonomy" id="1637975"/>
    <lineage>
        <taxon>Bacteria</taxon>
        <taxon>Bacillati</taxon>
        <taxon>Bacillota</taxon>
        <taxon>Bacilli</taxon>
        <taxon>Bacillales</taxon>
        <taxon>Bacillaceae</taxon>
        <taxon>Cytobacillus</taxon>
    </lineage>
</organism>
<evidence type="ECO:0000313" key="1">
    <source>
        <dbReference type="EMBL" id="KQL18818.1"/>
    </source>
</evidence>
<dbReference type="Proteomes" id="UP000050996">
    <property type="component" value="Unassembled WGS sequence"/>
</dbReference>